<protein>
    <submittedName>
        <fullName evidence="5">Peptide ABC transporter, ATP-binding protein</fullName>
        <ecNumber evidence="5">3.6.3.24</ecNumber>
    </submittedName>
</protein>
<dbReference type="PROSITE" id="PS00211">
    <property type="entry name" value="ABC_TRANSPORTER_1"/>
    <property type="match status" value="1"/>
</dbReference>
<dbReference type="RefSeq" id="WP_026641845.1">
    <property type="nucleotide sequence ID" value="NZ_JGZU01000002.1"/>
</dbReference>
<sequence>MTIVAQGHAIAKWFGKGANRTQVLHDVDFHIRAGECLAIIGESGSGKSTLTRILLGLERADSGTVQFMGMPVEGRKSAGYRALRQSSGLVLQHPFASLDPTWTVERSVAEPLMIRKIVAGGSLRGVERIKDTATASVHKALQSVGLDPRIFATRYPDQLSGGQAQRVAIARAIVDEPQLIVADEPMSAIDVAARIQIIDAFAAMRQSQPDAALVVVSHDLGVVQHLADRIMVMQNGRVVEEGASDQVLMSPQCEYTKTLIAAASM</sequence>
<keyword evidence="1" id="KW-0813">Transport</keyword>
<comment type="caution">
    <text evidence="5">The sequence shown here is derived from an EMBL/GenBank/DDBJ whole genome shotgun (WGS) entry which is preliminary data.</text>
</comment>
<dbReference type="GO" id="GO:0005524">
    <property type="term" value="F:ATP binding"/>
    <property type="evidence" value="ECO:0007669"/>
    <property type="project" value="UniProtKB-KW"/>
</dbReference>
<accession>A0A087EKS8</accession>
<dbReference type="SUPFAM" id="SSF52540">
    <property type="entry name" value="P-loop containing nucleoside triphosphate hydrolases"/>
    <property type="match status" value="1"/>
</dbReference>
<dbReference type="InterPro" id="IPR027417">
    <property type="entry name" value="P-loop_NTPase"/>
</dbReference>
<evidence type="ECO:0000313" key="5">
    <source>
        <dbReference type="EMBL" id="KFJ08379.1"/>
    </source>
</evidence>
<dbReference type="Proteomes" id="UP000029080">
    <property type="component" value="Unassembled WGS sequence"/>
</dbReference>
<evidence type="ECO:0000259" key="4">
    <source>
        <dbReference type="PROSITE" id="PS50893"/>
    </source>
</evidence>
<dbReference type="InterPro" id="IPR017871">
    <property type="entry name" value="ABC_transporter-like_CS"/>
</dbReference>
<evidence type="ECO:0000256" key="1">
    <source>
        <dbReference type="ARBA" id="ARBA00022448"/>
    </source>
</evidence>
<name>A0A087EKS8_9BIFI</name>
<dbReference type="Gene3D" id="3.40.50.300">
    <property type="entry name" value="P-loop containing nucleotide triphosphate hydrolases"/>
    <property type="match status" value="1"/>
</dbReference>
<dbReference type="AlphaFoldDB" id="A0A087EKS8"/>
<dbReference type="InterPro" id="IPR003593">
    <property type="entry name" value="AAA+_ATPase"/>
</dbReference>
<dbReference type="InterPro" id="IPR050319">
    <property type="entry name" value="ABC_transp_ATP-bind"/>
</dbReference>
<keyword evidence="3 5" id="KW-0067">ATP-binding</keyword>
<feature type="domain" description="ABC transporter" evidence="4">
    <location>
        <begin position="5"/>
        <end position="260"/>
    </location>
</feature>
<keyword evidence="5" id="KW-0378">Hydrolase</keyword>
<evidence type="ECO:0000313" key="6">
    <source>
        <dbReference type="Proteomes" id="UP000029080"/>
    </source>
</evidence>
<keyword evidence="2" id="KW-0547">Nucleotide-binding</keyword>
<dbReference type="CDD" id="cd03257">
    <property type="entry name" value="ABC_NikE_OppD_transporters"/>
    <property type="match status" value="1"/>
</dbReference>
<evidence type="ECO:0000256" key="3">
    <source>
        <dbReference type="ARBA" id="ARBA00022840"/>
    </source>
</evidence>
<reference evidence="5 6" key="1">
    <citation type="submission" date="2014-03" db="EMBL/GenBank/DDBJ databases">
        <title>Genomics of Bifidobacteria.</title>
        <authorList>
            <person name="Ventura M."/>
            <person name="Milani C."/>
            <person name="Lugli G.A."/>
        </authorList>
    </citation>
    <scope>NUCLEOTIDE SEQUENCE [LARGE SCALE GENOMIC DNA]</scope>
    <source>
        <strain evidence="5 6">JCM 13495</strain>
    </source>
</reference>
<dbReference type="OrthoDB" id="8481147at2"/>
<dbReference type="InterPro" id="IPR003439">
    <property type="entry name" value="ABC_transporter-like_ATP-bd"/>
</dbReference>
<dbReference type="eggNOG" id="COG4608">
    <property type="taxonomic scope" value="Bacteria"/>
</dbReference>
<dbReference type="SMART" id="SM00382">
    <property type="entry name" value="AAA"/>
    <property type="match status" value="1"/>
</dbReference>
<dbReference type="STRING" id="356829.BITS_0895"/>
<dbReference type="Pfam" id="PF00005">
    <property type="entry name" value="ABC_tran"/>
    <property type="match status" value="1"/>
</dbReference>
<keyword evidence="6" id="KW-1185">Reference proteome</keyword>
<dbReference type="EMBL" id="JGZU01000002">
    <property type="protein sequence ID" value="KFJ08379.1"/>
    <property type="molecule type" value="Genomic_DNA"/>
</dbReference>
<dbReference type="GO" id="GO:0055085">
    <property type="term" value="P:transmembrane transport"/>
    <property type="evidence" value="ECO:0007669"/>
    <property type="project" value="UniProtKB-ARBA"/>
</dbReference>
<dbReference type="PROSITE" id="PS50893">
    <property type="entry name" value="ABC_TRANSPORTER_2"/>
    <property type="match status" value="1"/>
</dbReference>
<gene>
    <name evidence="5" type="ORF">BITS_0895</name>
</gene>
<dbReference type="GO" id="GO:0016887">
    <property type="term" value="F:ATP hydrolysis activity"/>
    <property type="evidence" value="ECO:0007669"/>
    <property type="project" value="InterPro"/>
</dbReference>
<dbReference type="PANTHER" id="PTHR43776">
    <property type="entry name" value="TRANSPORT ATP-BINDING PROTEIN"/>
    <property type="match status" value="1"/>
</dbReference>
<proteinExistence type="predicted"/>
<organism evidence="5 6">
    <name type="scientific">Bifidobacterium tsurumiense</name>
    <dbReference type="NCBI Taxonomy" id="356829"/>
    <lineage>
        <taxon>Bacteria</taxon>
        <taxon>Bacillati</taxon>
        <taxon>Actinomycetota</taxon>
        <taxon>Actinomycetes</taxon>
        <taxon>Bifidobacteriales</taxon>
        <taxon>Bifidobacteriaceae</taxon>
        <taxon>Bifidobacterium</taxon>
    </lineage>
</organism>
<dbReference type="EC" id="3.6.3.24" evidence="5"/>
<evidence type="ECO:0000256" key="2">
    <source>
        <dbReference type="ARBA" id="ARBA00022741"/>
    </source>
</evidence>